<dbReference type="InterPro" id="IPR025329">
    <property type="entry name" value="DUF4235"/>
</dbReference>
<evidence type="ECO:0000313" key="2">
    <source>
        <dbReference type="EMBL" id="MBB4967124.1"/>
    </source>
</evidence>
<dbReference type="AlphaFoldDB" id="A0A7W7T5U4"/>
<keyword evidence="1" id="KW-1133">Transmembrane helix</keyword>
<dbReference type="EMBL" id="JACHJS010000001">
    <property type="protein sequence ID" value="MBB4967124.1"/>
    <property type="molecule type" value="Genomic_DNA"/>
</dbReference>
<reference evidence="2 3" key="1">
    <citation type="submission" date="2020-08" db="EMBL/GenBank/DDBJ databases">
        <title>Sequencing the genomes of 1000 actinobacteria strains.</title>
        <authorList>
            <person name="Klenk H.-P."/>
        </authorList>
    </citation>
    <scope>NUCLEOTIDE SEQUENCE [LARGE SCALE GENOMIC DNA]</scope>
    <source>
        <strain evidence="2 3">DSM 45084</strain>
    </source>
</reference>
<evidence type="ECO:0008006" key="4">
    <source>
        <dbReference type="Google" id="ProtNLM"/>
    </source>
</evidence>
<comment type="caution">
    <text evidence="2">The sequence shown here is derived from an EMBL/GenBank/DDBJ whole genome shotgun (WGS) entry which is preliminary data.</text>
</comment>
<accession>A0A7W7T5U4</accession>
<evidence type="ECO:0000256" key="1">
    <source>
        <dbReference type="SAM" id="Phobius"/>
    </source>
</evidence>
<organism evidence="2 3">
    <name type="scientific">Saccharothrix violaceirubra</name>
    <dbReference type="NCBI Taxonomy" id="413306"/>
    <lineage>
        <taxon>Bacteria</taxon>
        <taxon>Bacillati</taxon>
        <taxon>Actinomycetota</taxon>
        <taxon>Actinomycetes</taxon>
        <taxon>Pseudonocardiales</taxon>
        <taxon>Pseudonocardiaceae</taxon>
        <taxon>Saccharothrix</taxon>
    </lineage>
</organism>
<gene>
    <name evidence="2" type="ORF">F4559_004483</name>
</gene>
<sequence length="92" mass="9830">MSKLLYRPLGLAFGLLGGFLAGKVFDRLWKLVSGDRVAPTPTQKDRGWGEILLAAALQGAVFGLVRAAIDRAGAIGYDKLTGEWPGDTQDVD</sequence>
<keyword evidence="3" id="KW-1185">Reference proteome</keyword>
<feature type="transmembrane region" description="Helical" evidence="1">
    <location>
        <begin position="51"/>
        <end position="69"/>
    </location>
</feature>
<keyword evidence="1" id="KW-0812">Transmembrane</keyword>
<evidence type="ECO:0000313" key="3">
    <source>
        <dbReference type="Proteomes" id="UP000542674"/>
    </source>
</evidence>
<keyword evidence="1" id="KW-0472">Membrane</keyword>
<name>A0A7W7T5U4_9PSEU</name>
<dbReference type="Proteomes" id="UP000542674">
    <property type="component" value="Unassembled WGS sequence"/>
</dbReference>
<proteinExistence type="predicted"/>
<dbReference type="Pfam" id="PF14019">
    <property type="entry name" value="DUF4235"/>
    <property type="match status" value="1"/>
</dbReference>
<dbReference type="RefSeq" id="WP_184671569.1">
    <property type="nucleotide sequence ID" value="NZ_BAABAI010000037.1"/>
</dbReference>
<protein>
    <recommendedName>
        <fullName evidence="4">DUF4235 domain-containing protein</fullName>
    </recommendedName>
</protein>